<dbReference type="Ensembl" id="ENSLLET00000016711.1">
    <property type="protein sequence ID" value="ENSLLEP00000016097.1"/>
    <property type="gene ID" value="ENSLLEG00000010254.1"/>
</dbReference>
<name>A0A8C5MLP0_9ANUR</name>
<organism evidence="2 3">
    <name type="scientific">Leptobrachium leishanense</name>
    <name type="common">Leishan spiny toad</name>
    <dbReference type="NCBI Taxonomy" id="445787"/>
    <lineage>
        <taxon>Eukaryota</taxon>
        <taxon>Metazoa</taxon>
        <taxon>Chordata</taxon>
        <taxon>Craniata</taxon>
        <taxon>Vertebrata</taxon>
        <taxon>Euteleostomi</taxon>
        <taxon>Amphibia</taxon>
        <taxon>Batrachia</taxon>
        <taxon>Anura</taxon>
        <taxon>Pelobatoidea</taxon>
        <taxon>Megophryidae</taxon>
        <taxon>Leptobrachium</taxon>
    </lineage>
</organism>
<sequence>MSSGIPTFNDRCVSILCCRFCEQVLSIRGMKAELLAGTEQEMLSTDIPPTQTVDFVGTCYFFDNCRCKLKSLACLKCGNEVGYHVVAPCLPCLMSCNNGHFWMFNSKYVCSINRLDQSDSTDFVFTITMLLACLSSCCNPWIYMFYSKPQLCHRVSHLHAGRQNSTGSTSSRRDTILIQLRTRSLIRSKEATATCRSFKDLYATYEDTVIESALL</sequence>
<comment type="similarity">
    <text evidence="1">Belongs to the FAM72 family.</text>
</comment>
<proteinExistence type="inferred from homology"/>
<evidence type="ECO:0000313" key="2">
    <source>
        <dbReference type="Ensembl" id="ENSLLEP00000016097.1"/>
    </source>
</evidence>
<dbReference type="Proteomes" id="UP000694569">
    <property type="component" value="Unplaced"/>
</dbReference>
<dbReference type="PANTHER" id="PTHR31841:SF1">
    <property type="entry name" value="PROTEIN FAM72A-RELATED"/>
    <property type="match status" value="1"/>
</dbReference>
<dbReference type="GO" id="GO:0005829">
    <property type="term" value="C:cytosol"/>
    <property type="evidence" value="ECO:0007669"/>
    <property type="project" value="UniProtKB-ARBA"/>
</dbReference>
<keyword evidence="3" id="KW-1185">Reference proteome</keyword>
<dbReference type="GeneTree" id="ENSGT01050000244882"/>
<protein>
    <submittedName>
        <fullName evidence="2">Arginine vasopressin receptor 1B</fullName>
    </submittedName>
</protein>
<reference evidence="2" key="2">
    <citation type="submission" date="2025-09" db="UniProtKB">
        <authorList>
            <consortium name="Ensembl"/>
        </authorList>
    </citation>
    <scope>IDENTIFICATION</scope>
</reference>
<evidence type="ECO:0000313" key="3">
    <source>
        <dbReference type="Proteomes" id="UP000694569"/>
    </source>
</evidence>
<evidence type="ECO:0000256" key="1">
    <source>
        <dbReference type="ARBA" id="ARBA00006888"/>
    </source>
</evidence>
<dbReference type="OrthoDB" id="6435638at2759"/>
<dbReference type="SUPFAM" id="SSF81321">
    <property type="entry name" value="Family A G protein-coupled receptor-like"/>
    <property type="match status" value="1"/>
</dbReference>
<dbReference type="PANTHER" id="PTHR31841">
    <property type="entry name" value="PROTEIN FAM72A-RELATED"/>
    <property type="match status" value="1"/>
</dbReference>
<accession>A0A8C5MLP0</accession>
<dbReference type="AlphaFoldDB" id="A0A8C5MLP0"/>
<dbReference type="InterPro" id="IPR026768">
    <property type="entry name" value="YPEH2ZP"/>
</dbReference>
<reference evidence="2" key="1">
    <citation type="submission" date="2025-08" db="UniProtKB">
        <authorList>
            <consortium name="Ensembl"/>
        </authorList>
    </citation>
    <scope>IDENTIFICATION</scope>
</reference>
<dbReference type="Gene3D" id="1.20.1070.10">
    <property type="entry name" value="Rhodopsin 7-helix transmembrane proteins"/>
    <property type="match status" value="1"/>
</dbReference>
<dbReference type="Pfam" id="PF14976">
    <property type="entry name" value="YPEH2ZP"/>
    <property type="match status" value="1"/>
</dbReference>
<gene>
    <name evidence="2" type="primary">AVPR1B</name>
</gene>